<dbReference type="EMBL" id="MU250541">
    <property type="protein sequence ID" value="KAG7444151.1"/>
    <property type="molecule type" value="Genomic_DNA"/>
</dbReference>
<dbReference type="OrthoDB" id="2872605at2759"/>
<dbReference type="Proteomes" id="UP000812287">
    <property type="component" value="Unassembled WGS sequence"/>
</dbReference>
<dbReference type="GeneID" id="66099723"/>
<reference evidence="2" key="1">
    <citation type="submission" date="2020-11" db="EMBL/GenBank/DDBJ databases">
        <title>Adaptations for nitrogen fixation in a non-lichenized fungal sporocarp promotes dispersal by wood-feeding termites.</title>
        <authorList>
            <consortium name="DOE Joint Genome Institute"/>
            <person name="Koch R.A."/>
            <person name="Yoon G."/>
            <person name="Arayal U."/>
            <person name="Lail K."/>
            <person name="Amirebrahimi M."/>
            <person name="Labutti K."/>
            <person name="Lipzen A."/>
            <person name="Riley R."/>
            <person name="Barry K."/>
            <person name="Henrissat B."/>
            <person name="Grigoriev I.V."/>
            <person name="Herr J.R."/>
            <person name="Aime M.C."/>
        </authorList>
    </citation>
    <scope>NUCLEOTIDE SEQUENCE</scope>
    <source>
        <strain evidence="2">MCA 3950</strain>
    </source>
</reference>
<organism evidence="2 3">
    <name type="scientific">Guyanagaster necrorhizus</name>
    <dbReference type="NCBI Taxonomy" id="856835"/>
    <lineage>
        <taxon>Eukaryota</taxon>
        <taxon>Fungi</taxon>
        <taxon>Dikarya</taxon>
        <taxon>Basidiomycota</taxon>
        <taxon>Agaricomycotina</taxon>
        <taxon>Agaricomycetes</taxon>
        <taxon>Agaricomycetidae</taxon>
        <taxon>Agaricales</taxon>
        <taxon>Marasmiineae</taxon>
        <taxon>Physalacriaceae</taxon>
        <taxon>Guyanagaster</taxon>
    </lineage>
</organism>
<dbReference type="RefSeq" id="XP_043037651.1">
    <property type="nucleotide sequence ID" value="XM_043177436.1"/>
</dbReference>
<feature type="compositionally biased region" description="Low complexity" evidence="1">
    <location>
        <begin position="39"/>
        <end position="51"/>
    </location>
</feature>
<protein>
    <submittedName>
        <fullName evidence="2">Uncharacterized protein</fullName>
    </submittedName>
</protein>
<name>A0A9P7VMX8_9AGAR</name>
<dbReference type="AlphaFoldDB" id="A0A9P7VMX8"/>
<sequence>MRRASSSSSSLDSPMMSASFASSATSIHTPIDAYPEGDSSMTSSSSSSTYFTERRRSIHDWQKKVNNSGVAVPPSRPPTSAPTESEDSIVYETAVRARRSSLLDNVIPRSVLIDVKDTLDADHHRLHSNAPAFLSHKEIENMIRSANSPTLKARWEERFFEGATTLASSRSPRLLHTHAAAIAASPDFMVEQDIPLLAEKCVHRAALGKFDHAKGRETPQSVAPFTVEIRRNLGAMFGPLVAEAFRLEVVEQAMASFESCWLREFPRAFATRNPEPVLFSIAGTSLAAFVGDLLVLGFLSGSNVTRCLEILLDSMQYMEHLQAIHRILDRTGGGYWRDESGQLMPLQRVEEFLFRFLSRAQGIPLEVSPTGQQYPASVGKRWINEVEQMVRTRYTRDLGF</sequence>
<accession>A0A9P7VMX8</accession>
<gene>
    <name evidence="2" type="ORF">BT62DRAFT_1008358</name>
</gene>
<keyword evidence="3" id="KW-1185">Reference proteome</keyword>
<evidence type="ECO:0000256" key="1">
    <source>
        <dbReference type="SAM" id="MobiDB-lite"/>
    </source>
</evidence>
<proteinExistence type="predicted"/>
<comment type="caution">
    <text evidence="2">The sequence shown here is derived from an EMBL/GenBank/DDBJ whole genome shotgun (WGS) entry which is preliminary data.</text>
</comment>
<evidence type="ECO:0000313" key="2">
    <source>
        <dbReference type="EMBL" id="KAG7444151.1"/>
    </source>
</evidence>
<feature type="region of interest" description="Disordered" evidence="1">
    <location>
        <begin position="29"/>
        <end position="87"/>
    </location>
</feature>
<feature type="compositionally biased region" description="Basic and acidic residues" evidence="1">
    <location>
        <begin position="52"/>
        <end position="63"/>
    </location>
</feature>
<evidence type="ECO:0000313" key="3">
    <source>
        <dbReference type="Proteomes" id="UP000812287"/>
    </source>
</evidence>